<proteinExistence type="predicted"/>
<comment type="caution">
    <text evidence="1">The sequence shown here is derived from an EMBL/GenBank/DDBJ whole genome shotgun (WGS) entry which is preliminary data.</text>
</comment>
<name>A0AA40AN15_9PEZI</name>
<dbReference type="EMBL" id="JAUKTV010000013">
    <property type="protein sequence ID" value="KAK0718832.1"/>
    <property type="molecule type" value="Genomic_DNA"/>
</dbReference>
<sequence>MKNSFCSNGRSDLPRVHRQFLFFLIVLSSARQQPEITSSLCFSSFPLHLFNFPVVTVSASALCHKVGLVAQSSGESNYFLRASSLHLTGVLCYILNECLLS</sequence>
<gene>
    <name evidence="1" type="ORF">B0T21DRAFT_374238</name>
</gene>
<reference evidence="1" key="1">
    <citation type="submission" date="2023-06" db="EMBL/GenBank/DDBJ databases">
        <title>Genome-scale phylogeny and comparative genomics of the fungal order Sordariales.</title>
        <authorList>
            <consortium name="Lawrence Berkeley National Laboratory"/>
            <person name="Hensen N."/>
            <person name="Bonometti L."/>
            <person name="Westerberg I."/>
            <person name="Brannstrom I.O."/>
            <person name="Guillou S."/>
            <person name="Cros-Aarteil S."/>
            <person name="Calhoun S."/>
            <person name="Haridas S."/>
            <person name="Kuo A."/>
            <person name="Mondo S."/>
            <person name="Pangilinan J."/>
            <person name="Riley R."/>
            <person name="Labutti K."/>
            <person name="Andreopoulos B."/>
            <person name="Lipzen A."/>
            <person name="Chen C."/>
            <person name="Yanf M."/>
            <person name="Daum C."/>
            <person name="Ng V."/>
            <person name="Clum A."/>
            <person name="Steindorff A."/>
            <person name="Ohm R."/>
            <person name="Martin F."/>
            <person name="Silar P."/>
            <person name="Natvig D."/>
            <person name="Lalanne C."/>
            <person name="Gautier V."/>
            <person name="Ament-Velasquez S.L."/>
            <person name="Kruys A."/>
            <person name="Hutchinson M.I."/>
            <person name="Powell A.J."/>
            <person name="Barry K."/>
            <person name="Miller A.N."/>
            <person name="Grigoriev I.V."/>
            <person name="Debuchy R."/>
            <person name="Gladieux P."/>
            <person name="Thoren M.H."/>
            <person name="Johannesson H."/>
        </authorList>
    </citation>
    <scope>NUCLEOTIDE SEQUENCE</scope>
    <source>
        <strain evidence="1">CBS 540.89</strain>
    </source>
</reference>
<protein>
    <submittedName>
        <fullName evidence="1">Uncharacterized protein</fullName>
    </submittedName>
</protein>
<organism evidence="1 2">
    <name type="scientific">Apiosordaria backusii</name>
    <dbReference type="NCBI Taxonomy" id="314023"/>
    <lineage>
        <taxon>Eukaryota</taxon>
        <taxon>Fungi</taxon>
        <taxon>Dikarya</taxon>
        <taxon>Ascomycota</taxon>
        <taxon>Pezizomycotina</taxon>
        <taxon>Sordariomycetes</taxon>
        <taxon>Sordariomycetidae</taxon>
        <taxon>Sordariales</taxon>
        <taxon>Lasiosphaeriaceae</taxon>
        <taxon>Apiosordaria</taxon>
    </lineage>
</organism>
<dbReference type="AlphaFoldDB" id="A0AA40AN15"/>
<dbReference type="Proteomes" id="UP001172159">
    <property type="component" value="Unassembled WGS sequence"/>
</dbReference>
<accession>A0AA40AN15</accession>
<keyword evidence="2" id="KW-1185">Reference proteome</keyword>
<evidence type="ECO:0000313" key="2">
    <source>
        <dbReference type="Proteomes" id="UP001172159"/>
    </source>
</evidence>
<evidence type="ECO:0000313" key="1">
    <source>
        <dbReference type="EMBL" id="KAK0718832.1"/>
    </source>
</evidence>